<dbReference type="EMBL" id="RCZK01000007">
    <property type="protein sequence ID" value="TPG12076.1"/>
    <property type="molecule type" value="Genomic_DNA"/>
</dbReference>
<name>A0A502CJY5_9SPHN</name>
<dbReference type="InterPro" id="IPR012675">
    <property type="entry name" value="Beta-grasp_dom_sf"/>
</dbReference>
<dbReference type="OrthoDB" id="9800712at2"/>
<comment type="caution">
    <text evidence="1">The sequence shown here is derived from an EMBL/GenBank/DDBJ whole genome shotgun (WGS) entry which is preliminary data.</text>
</comment>
<protein>
    <submittedName>
        <fullName evidence="1">Molybdopterin converting factor subunit 1</fullName>
    </submittedName>
</protein>
<evidence type="ECO:0000313" key="1">
    <source>
        <dbReference type="EMBL" id="TPG12076.1"/>
    </source>
</evidence>
<dbReference type="CDD" id="cd00754">
    <property type="entry name" value="Ubl_MoaD"/>
    <property type="match status" value="1"/>
</dbReference>
<organism evidence="1 2">
    <name type="scientific">Sphingomonas oligophenolica</name>
    <dbReference type="NCBI Taxonomy" id="301154"/>
    <lineage>
        <taxon>Bacteria</taxon>
        <taxon>Pseudomonadati</taxon>
        <taxon>Pseudomonadota</taxon>
        <taxon>Alphaproteobacteria</taxon>
        <taxon>Sphingomonadales</taxon>
        <taxon>Sphingomonadaceae</taxon>
        <taxon>Sphingomonas</taxon>
    </lineage>
</organism>
<keyword evidence="2" id="KW-1185">Reference proteome</keyword>
<dbReference type="InterPro" id="IPR003749">
    <property type="entry name" value="ThiS/MoaD-like"/>
</dbReference>
<accession>A0A502CJY5</accession>
<proteinExistence type="predicted"/>
<dbReference type="SUPFAM" id="SSF54285">
    <property type="entry name" value="MoaD/ThiS"/>
    <property type="match status" value="1"/>
</dbReference>
<dbReference type="RefSeq" id="WP_140871482.1">
    <property type="nucleotide sequence ID" value="NZ_RCZK01000007.1"/>
</dbReference>
<gene>
    <name evidence="1" type="primary">moaD</name>
    <name evidence="1" type="ORF">EAH84_09965</name>
</gene>
<dbReference type="InterPro" id="IPR016155">
    <property type="entry name" value="Mopterin_synth/thiamin_S_b"/>
</dbReference>
<evidence type="ECO:0000313" key="2">
    <source>
        <dbReference type="Proteomes" id="UP000318413"/>
    </source>
</evidence>
<dbReference type="NCBIfam" id="TIGR01682">
    <property type="entry name" value="moaD"/>
    <property type="match status" value="1"/>
</dbReference>
<reference evidence="1 2" key="1">
    <citation type="journal article" date="2019" name="Environ. Microbiol.">
        <title>Species interactions and distinct microbial communities in high Arctic permafrost affected cryosols are associated with the CH4 and CO2 gas fluxes.</title>
        <authorList>
            <person name="Altshuler I."/>
            <person name="Hamel J."/>
            <person name="Turney S."/>
            <person name="Magnuson E."/>
            <person name="Levesque R."/>
            <person name="Greer C."/>
            <person name="Whyte L.G."/>
        </authorList>
    </citation>
    <scope>NUCLEOTIDE SEQUENCE [LARGE SCALE GENOMIC DNA]</scope>
    <source>
        <strain evidence="1 2">S5.1</strain>
    </source>
</reference>
<dbReference type="Proteomes" id="UP000318413">
    <property type="component" value="Unassembled WGS sequence"/>
</dbReference>
<sequence>MRVRLLYFAWVRERIGRGEEDVDPPASLASVADLVDWLATTRGAGYAEAFGDRHRLRAAVDQRFVPLTAAIGAAREIALFPPVTGG</sequence>
<dbReference type="AlphaFoldDB" id="A0A502CJY5"/>
<dbReference type="Pfam" id="PF02597">
    <property type="entry name" value="ThiS"/>
    <property type="match status" value="1"/>
</dbReference>
<dbReference type="Gene3D" id="3.10.20.30">
    <property type="match status" value="1"/>
</dbReference>